<proteinExistence type="predicted"/>
<dbReference type="Proteomes" id="UP000216840">
    <property type="component" value="Unassembled WGS sequence"/>
</dbReference>
<dbReference type="OrthoDB" id="1202334at2"/>
<dbReference type="AlphaFoldDB" id="A0A265UX56"/>
<protein>
    <submittedName>
        <fullName evidence="1">Uncharacterized protein</fullName>
    </submittedName>
</protein>
<organism evidence="1 2">
    <name type="scientific">Winogradskyella aurantia</name>
    <dbReference type="NCBI Taxonomy" id="1915063"/>
    <lineage>
        <taxon>Bacteria</taxon>
        <taxon>Pseudomonadati</taxon>
        <taxon>Bacteroidota</taxon>
        <taxon>Flavobacteriia</taxon>
        <taxon>Flavobacteriales</taxon>
        <taxon>Flavobacteriaceae</taxon>
        <taxon>Winogradskyella</taxon>
    </lineage>
</organism>
<sequence length="119" mass="13423">MDLIIYTKQYKEPDAISVFLDFYYSLNMTHLASDLLDKGLSPDKITQAVAAAMKIANASGLETMKHFMPVYSNLDHCIIQDCKLSHLAYGLVLMNADADLPIVGQFQVDLLLKYLERIH</sequence>
<name>A0A265UX56_9FLAO</name>
<keyword evidence="2" id="KW-1185">Reference proteome</keyword>
<gene>
    <name evidence="1" type="ORF">CA834_04050</name>
</gene>
<dbReference type="EMBL" id="NGJN01000002">
    <property type="protein sequence ID" value="OZV69802.1"/>
    <property type="molecule type" value="Genomic_DNA"/>
</dbReference>
<comment type="caution">
    <text evidence="1">The sequence shown here is derived from an EMBL/GenBank/DDBJ whole genome shotgun (WGS) entry which is preliminary data.</text>
</comment>
<reference evidence="1 2" key="1">
    <citation type="submission" date="2017-05" db="EMBL/GenBank/DDBJ databases">
        <title>The draft genome sequence of Idiomarina salinarum WNB302.</title>
        <authorList>
            <person name="Sun Y."/>
            <person name="Chen B."/>
            <person name="Du Z."/>
        </authorList>
    </citation>
    <scope>NUCLEOTIDE SEQUENCE [LARGE SCALE GENOMIC DNA]</scope>
    <source>
        <strain evidence="1 2">WNB302</strain>
    </source>
</reference>
<evidence type="ECO:0000313" key="2">
    <source>
        <dbReference type="Proteomes" id="UP000216840"/>
    </source>
</evidence>
<dbReference type="RefSeq" id="WP_094967394.1">
    <property type="nucleotide sequence ID" value="NZ_NGJN01000002.1"/>
</dbReference>
<evidence type="ECO:0000313" key="1">
    <source>
        <dbReference type="EMBL" id="OZV69802.1"/>
    </source>
</evidence>
<accession>A0A265UX56</accession>